<evidence type="ECO:0000256" key="1">
    <source>
        <dbReference type="SAM" id="MobiDB-lite"/>
    </source>
</evidence>
<keyword evidence="2" id="KW-0472">Membrane</keyword>
<gene>
    <name evidence="3" type="ORF">SeLEV6574_g01072</name>
</gene>
<protein>
    <submittedName>
        <fullName evidence="3">Uncharacterized protein</fullName>
    </submittedName>
</protein>
<reference evidence="3 4" key="1">
    <citation type="journal article" date="2019" name="Sci. Rep.">
        <title>Comparative genomics of chytrid fungi reveal insights into the obligate biotrophic and pathogenic lifestyle of Synchytrium endobioticum.</title>
        <authorList>
            <person name="van de Vossenberg B.T.L.H."/>
            <person name="Warris S."/>
            <person name="Nguyen H.D.T."/>
            <person name="van Gent-Pelzer M.P.E."/>
            <person name="Joly D.L."/>
            <person name="van de Geest H.C."/>
            <person name="Bonants P.J.M."/>
            <person name="Smith D.S."/>
            <person name="Levesque C.A."/>
            <person name="van der Lee T.A.J."/>
        </authorList>
    </citation>
    <scope>NUCLEOTIDE SEQUENCE [LARGE SCALE GENOMIC DNA]</scope>
    <source>
        <strain evidence="3 4">LEV6574</strain>
    </source>
</reference>
<name>A0A507DEX6_9FUNG</name>
<keyword evidence="2" id="KW-1133">Transmembrane helix</keyword>
<feature type="compositionally biased region" description="Polar residues" evidence="1">
    <location>
        <begin position="10"/>
        <end position="27"/>
    </location>
</feature>
<keyword evidence="2" id="KW-0812">Transmembrane</keyword>
<dbReference type="Proteomes" id="UP000320475">
    <property type="component" value="Unassembled WGS sequence"/>
</dbReference>
<proteinExistence type="predicted"/>
<comment type="caution">
    <text evidence="3">The sequence shown here is derived from an EMBL/GenBank/DDBJ whole genome shotgun (WGS) entry which is preliminary data.</text>
</comment>
<evidence type="ECO:0000256" key="2">
    <source>
        <dbReference type="SAM" id="Phobius"/>
    </source>
</evidence>
<dbReference type="AlphaFoldDB" id="A0A507DEX6"/>
<organism evidence="3 4">
    <name type="scientific">Synchytrium endobioticum</name>
    <dbReference type="NCBI Taxonomy" id="286115"/>
    <lineage>
        <taxon>Eukaryota</taxon>
        <taxon>Fungi</taxon>
        <taxon>Fungi incertae sedis</taxon>
        <taxon>Chytridiomycota</taxon>
        <taxon>Chytridiomycota incertae sedis</taxon>
        <taxon>Chytridiomycetes</taxon>
        <taxon>Synchytriales</taxon>
        <taxon>Synchytriaceae</taxon>
        <taxon>Synchytrium</taxon>
    </lineage>
</organism>
<accession>A0A507DEX6</accession>
<evidence type="ECO:0000313" key="3">
    <source>
        <dbReference type="EMBL" id="TPX50114.1"/>
    </source>
</evidence>
<sequence length="213" mass="21594">MASRAPSPSLFASRSPAVTSPNATPSAAPSGALASVSPTPPVPLYIPSASLGPTPAAASGVPSYIKSASLIPSPPAAPSEGGNFGNGPNNNLPPLTSGAVVASGSSDLGTGGIAGLILAGIFILGAVIGVFIFRRLKLRPSSDFKRRITEGHEWQQPTAAGGNGTAGIGNPNYPQDTSDPVYGYYAGPGFADRRLYPPQHYPGSSETIQTYYE</sequence>
<dbReference type="EMBL" id="QEAM01000022">
    <property type="protein sequence ID" value="TPX50114.1"/>
    <property type="molecule type" value="Genomic_DNA"/>
</dbReference>
<feature type="region of interest" description="Disordered" evidence="1">
    <location>
        <begin position="1"/>
        <end position="36"/>
    </location>
</feature>
<feature type="transmembrane region" description="Helical" evidence="2">
    <location>
        <begin position="113"/>
        <end position="133"/>
    </location>
</feature>
<evidence type="ECO:0000313" key="4">
    <source>
        <dbReference type="Proteomes" id="UP000320475"/>
    </source>
</evidence>